<dbReference type="InterPro" id="IPR009057">
    <property type="entry name" value="Homeodomain-like_sf"/>
</dbReference>
<evidence type="ECO:0000256" key="3">
    <source>
        <dbReference type="SAM" id="MobiDB-lite"/>
    </source>
</evidence>
<gene>
    <name evidence="5" type="ORF">BKA00_002640</name>
</gene>
<dbReference type="SUPFAM" id="SSF46689">
    <property type="entry name" value="Homeodomain-like"/>
    <property type="match status" value="1"/>
</dbReference>
<protein>
    <submittedName>
        <fullName evidence="5">AcrR family transcriptional regulator</fullName>
    </submittedName>
</protein>
<evidence type="ECO:0000256" key="2">
    <source>
        <dbReference type="PROSITE-ProRule" id="PRU00335"/>
    </source>
</evidence>
<keyword evidence="1 2" id="KW-0238">DNA-binding</keyword>
<dbReference type="InterPro" id="IPR050109">
    <property type="entry name" value="HTH-type_TetR-like_transc_reg"/>
</dbReference>
<evidence type="ECO:0000256" key="1">
    <source>
        <dbReference type="ARBA" id="ARBA00023125"/>
    </source>
</evidence>
<feature type="domain" description="HTH tetR-type" evidence="4">
    <location>
        <begin position="18"/>
        <end position="78"/>
    </location>
</feature>
<dbReference type="RefSeq" id="WP_185025180.1">
    <property type="nucleotide sequence ID" value="NZ_JACHMQ010000001.1"/>
</dbReference>
<keyword evidence="6" id="KW-1185">Reference proteome</keyword>
<comment type="caution">
    <text evidence="5">The sequence shown here is derived from an EMBL/GenBank/DDBJ whole genome shotgun (WGS) entry which is preliminary data.</text>
</comment>
<evidence type="ECO:0000259" key="4">
    <source>
        <dbReference type="PROSITE" id="PS50977"/>
    </source>
</evidence>
<dbReference type="InterPro" id="IPR001647">
    <property type="entry name" value="HTH_TetR"/>
</dbReference>
<accession>A0A7X0FZI1</accession>
<name>A0A7X0FZI1_9ACTN</name>
<feature type="region of interest" description="Disordered" evidence="3">
    <location>
        <begin position="195"/>
        <end position="225"/>
    </location>
</feature>
<dbReference type="GO" id="GO:0003700">
    <property type="term" value="F:DNA-binding transcription factor activity"/>
    <property type="evidence" value="ECO:0007669"/>
    <property type="project" value="TreeGrafter"/>
</dbReference>
<dbReference type="PANTHER" id="PTHR30055">
    <property type="entry name" value="HTH-TYPE TRANSCRIPTIONAL REGULATOR RUTR"/>
    <property type="match status" value="1"/>
</dbReference>
<reference evidence="5 6" key="1">
    <citation type="submission" date="2020-08" db="EMBL/GenBank/DDBJ databases">
        <title>Sequencing the genomes of 1000 actinobacteria strains.</title>
        <authorList>
            <person name="Klenk H.-P."/>
        </authorList>
    </citation>
    <scope>NUCLEOTIDE SEQUENCE [LARGE SCALE GENOMIC DNA]</scope>
    <source>
        <strain evidence="5 6">DSM 43675</strain>
    </source>
</reference>
<dbReference type="GO" id="GO:0000976">
    <property type="term" value="F:transcription cis-regulatory region binding"/>
    <property type="evidence" value="ECO:0007669"/>
    <property type="project" value="TreeGrafter"/>
</dbReference>
<dbReference type="EMBL" id="JACHMQ010000001">
    <property type="protein sequence ID" value="MBB6395726.1"/>
    <property type="molecule type" value="Genomic_DNA"/>
</dbReference>
<dbReference type="AlphaFoldDB" id="A0A7X0FZI1"/>
<organism evidence="5 6">
    <name type="scientific">Actinomadura coerulea</name>
    <dbReference type="NCBI Taxonomy" id="46159"/>
    <lineage>
        <taxon>Bacteria</taxon>
        <taxon>Bacillati</taxon>
        <taxon>Actinomycetota</taxon>
        <taxon>Actinomycetes</taxon>
        <taxon>Streptosporangiales</taxon>
        <taxon>Thermomonosporaceae</taxon>
        <taxon>Actinomadura</taxon>
    </lineage>
</organism>
<evidence type="ECO:0000313" key="5">
    <source>
        <dbReference type="EMBL" id="MBB6395726.1"/>
    </source>
</evidence>
<dbReference type="PROSITE" id="PS50977">
    <property type="entry name" value="HTH_TETR_2"/>
    <property type="match status" value="1"/>
</dbReference>
<sequence>MRELPVVGRPPAERADATHNRRRILRAAAELIATRGPEAVSMDEVARAAGVGVGTVYRRFGDRARLVYAVIDDRERDFQAAFIQGPAPLGPGAAPAERVRAFLHALADRTEAQADLLLMAESDPPEARFREGSYLLYHRHLEILLQEIRPDADASYLADALLAPLAANLFLHQRRTRGMPLDRIKAGLDALAGDLTAPRKRPVSETRRQQGERVVDQGGAVGRPV</sequence>
<dbReference type="Gene3D" id="1.10.357.10">
    <property type="entry name" value="Tetracycline Repressor, domain 2"/>
    <property type="match status" value="1"/>
</dbReference>
<dbReference type="Pfam" id="PF00440">
    <property type="entry name" value="TetR_N"/>
    <property type="match status" value="1"/>
</dbReference>
<proteinExistence type="predicted"/>
<evidence type="ECO:0000313" key="6">
    <source>
        <dbReference type="Proteomes" id="UP000546324"/>
    </source>
</evidence>
<feature type="DNA-binding region" description="H-T-H motif" evidence="2">
    <location>
        <begin position="41"/>
        <end position="60"/>
    </location>
</feature>
<feature type="compositionally biased region" description="Basic and acidic residues" evidence="3">
    <location>
        <begin position="202"/>
        <end position="215"/>
    </location>
</feature>
<dbReference type="Proteomes" id="UP000546324">
    <property type="component" value="Unassembled WGS sequence"/>
</dbReference>
<dbReference type="PANTHER" id="PTHR30055:SF209">
    <property type="entry name" value="POSSIBLE TRANSCRIPTIONAL REGULATORY PROTEIN (PROBABLY TETR-FAMILY)"/>
    <property type="match status" value="1"/>
</dbReference>
<dbReference type="PRINTS" id="PR00455">
    <property type="entry name" value="HTHTETR"/>
</dbReference>